<feature type="transmembrane region" description="Helical" evidence="1">
    <location>
        <begin position="118"/>
        <end position="138"/>
    </location>
</feature>
<sequence length="140" mass="15855">MKYKHEDTIKNISMFAFVLTMILMKVGNVSVQIFLAATSCMICTFGAIYCAYKGFKMGAEILLCPALIGVLVMLSQYFDSYKIAVLIPTMFIVFFIIGYRMIVKIGDKEQIIKMKKKAILGVILCLIFQIVMIIPLFIKI</sequence>
<keyword evidence="3" id="KW-1185">Reference proteome</keyword>
<gene>
    <name evidence="2" type="ORF">SJI18_23425</name>
</gene>
<feature type="transmembrane region" description="Helical" evidence="1">
    <location>
        <begin position="33"/>
        <end position="52"/>
    </location>
</feature>
<feature type="transmembrane region" description="Helical" evidence="1">
    <location>
        <begin position="12"/>
        <end position="27"/>
    </location>
</feature>
<feature type="transmembrane region" description="Helical" evidence="1">
    <location>
        <begin position="59"/>
        <end position="77"/>
    </location>
</feature>
<dbReference type="EMBL" id="JAZHFS010000045">
    <property type="protein sequence ID" value="MEF2115234.1"/>
    <property type="molecule type" value="Genomic_DNA"/>
</dbReference>
<evidence type="ECO:0000313" key="2">
    <source>
        <dbReference type="EMBL" id="MEF2115234.1"/>
    </source>
</evidence>
<name>A0ABU7UWT0_9CLOT</name>
<evidence type="ECO:0000313" key="3">
    <source>
        <dbReference type="Proteomes" id="UP001498469"/>
    </source>
</evidence>
<feature type="transmembrane region" description="Helical" evidence="1">
    <location>
        <begin position="83"/>
        <end position="102"/>
    </location>
</feature>
<protein>
    <submittedName>
        <fullName evidence="2">Uncharacterized protein</fullName>
    </submittedName>
</protein>
<keyword evidence="1" id="KW-0472">Membrane</keyword>
<dbReference type="RefSeq" id="WP_216255605.1">
    <property type="nucleotide sequence ID" value="NZ_JAZHFS010000045.1"/>
</dbReference>
<dbReference type="Proteomes" id="UP001498469">
    <property type="component" value="Unassembled WGS sequence"/>
</dbReference>
<comment type="caution">
    <text evidence="2">The sequence shown here is derived from an EMBL/GenBank/DDBJ whole genome shotgun (WGS) entry which is preliminary data.</text>
</comment>
<reference evidence="2 3" key="1">
    <citation type="submission" date="2023-11" db="EMBL/GenBank/DDBJ databases">
        <title>Draft genome sequence of a psychrophilic Clostridium strain from permafrost water brine.</title>
        <authorList>
            <person name="Shcherbakova V.A."/>
            <person name="Trubitsyn V.E."/>
            <person name="Zakharyuk A.G."/>
        </authorList>
    </citation>
    <scope>NUCLEOTIDE SEQUENCE [LARGE SCALE GENOMIC DNA]</scope>
    <source>
        <strain evidence="2 3">14F</strain>
    </source>
</reference>
<proteinExistence type="predicted"/>
<evidence type="ECO:0000256" key="1">
    <source>
        <dbReference type="SAM" id="Phobius"/>
    </source>
</evidence>
<keyword evidence="1" id="KW-1133">Transmembrane helix</keyword>
<accession>A0ABU7UWT0</accession>
<keyword evidence="1" id="KW-0812">Transmembrane</keyword>
<organism evidence="2 3">
    <name type="scientific">Clostridium frigoriphilum</name>
    <dbReference type="NCBI Taxonomy" id="443253"/>
    <lineage>
        <taxon>Bacteria</taxon>
        <taxon>Bacillati</taxon>
        <taxon>Bacillota</taxon>
        <taxon>Clostridia</taxon>
        <taxon>Eubacteriales</taxon>
        <taxon>Clostridiaceae</taxon>
        <taxon>Clostridium</taxon>
    </lineage>
</organism>